<gene>
    <name evidence="1" type="ORF">DW828_00015</name>
</gene>
<accession>A0A3R6F1B7</accession>
<dbReference type="SUPFAM" id="SSF46955">
    <property type="entry name" value="Putative DNA-binding domain"/>
    <property type="match status" value="1"/>
</dbReference>
<evidence type="ECO:0000313" key="1">
    <source>
        <dbReference type="EMBL" id="RHC89969.1"/>
    </source>
</evidence>
<dbReference type="EMBL" id="QSII01000001">
    <property type="protein sequence ID" value="RHC89969.1"/>
    <property type="molecule type" value="Genomic_DNA"/>
</dbReference>
<reference evidence="1 2" key="1">
    <citation type="submission" date="2018-08" db="EMBL/GenBank/DDBJ databases">
        <title>A genome reference for cultivated species of the human gut microbiota.</title>
        <authorList>
            <person name="Zou Y."/>
            <person name="Xue W."/>
            <person name="Luo G."/>
        </authorList>
    </citation>
    <scope>NUCLEOTIDE SEQUENCE [LARGE SCALE GENOMIC DNA]</scope>
    <source>
        <strain evidence="1 2">AM34-17</strain>
    </source>
</reference>
<proteinExistence type="predicted"/>
<dbReference type="Pfam" id="PF12728">
    <property type="entry name" value="HTH_17"/>
    <property type="match status" value="1"/>
</dbReference>
<name>A0A3R6F1B7_9BACT</name>
<dbReference type="GO" id="GO:0003677">
    <property type="term" value="F:DNA binding"/>
    <property type="evidence" value="ECO:0007669"/>
    <property type="project" value="UniProtKB-KW"/>
</dbReference>
<dbReference type="AlphaFoldDB" id="A0A3R6F1B7"/>
<dbReference type="InterPro" id="IPR041657">
    <property type="entry name" value="HTH_17"/>
</dbReference>
<keyword evidence="1" id="KW-0238">DNA-binding</keyword>
<sequence length="138" mass="16405">MRTCFFIHHLPFFCREIKLLQMMKNENNVFGKVTHDNLPQAVEHLIKMMEEQAQNSKNNMSVEDDEISIEEVSSLIKKSVSTIYRYTCQNSIPHSKQGNTLHFYRSEILEWMKMHKKKCINELSDEAHIESFRVLNRD</sequence>
<comment type="caution">
    <text evidence="1">The sequence shown here is derived from an EMBL/GenBank/DDBJ whole genome shotgun (WGS) entry which is preliminary data.</text>
</comment>
<dbReference type="Proteomes" id="UP000286260">
    <property type="component" value="Unassembled WGS sequence"/>
</dbReference>
<dbReference type="InterPro" id="IPR009061">
    <property type="entry name" value="DNA-bd_dom_put_sf"/>
</dbReference>
<protein>
    <submittedName>
        <fullName evidence="1">DNA-binding protein</fullName>
    </submittedName>
</protein>
<organism evidence="1 2">
    <name type="scientific">Parabacteroides merdae</name>
    <dbReference type="NCBI Taxonomy" id="46503"/>
    <lineage>
        <taxon>Bacteria</taxon>
        <taxon>Pseudomonadati</taxon>
        <taxon>Bacteroidota</taxon>
        <taxon>Bacteroidia</taxon>
        <taxon>Bacteroidales</taxon>
        <taxon>Tannerellaceae</taxon>
        <taxon>Parabacteroides</taxon>
    </lineage>
</organism>
<evidence type="ECO:0000313" key="2">
    <source>
        <dbReference type="Proteomes" id="UP000286260"/>
    </source>
</evidence>